<dbReference type="SMART" id="SM00382">
    <property type="entry name" value="AAA"/>
    <property type="match status" value="1"/>
</dbReference>
<dbReference type="OrthoDB" id="6828292at2"/>
<dbReference type="Gene3D" id="3.40.50.300">
    <property type="entry name" value="P-loop containing nucleotide triphosphate hydrolases"/>
    <property type="match status" value="1"/>
</dbReference>
<dbReference type="GO" id="GO:0006508">
    <property type="term" value="P:proteolysis"/>
    <property type="evidence" value="ECO:0007669"/>
    <property type="project" value="InterPro"/>
</dbReference>
<dbReference type="Pfam" id="PF03412">
    <property type="entry name" value="Peptidase_C39"/>
    <property type="match status" value="1"/>
</dbReference>
<dbReference type="EMBL" id="QRAP01000003">
    <property type="protein sequence ID" value="RDK92894.1"/>
    <property type="molecule type" value="Genomic_DNA"/>
</dbReference>
<dbReference type="InterPro" id="IPR017871">
    <property type="entry name" value="ABC_transporter-like_CS"/>
</dbReference>
<dbReference type="SUPFAM" id="SSF90123">
    <property type="entry name" value="ABC transporter transmembrane region"/>
    <property type="match status" value="1"/>
</dbReference>
<evidence type="ECO:0000313" key="14">
    <source>
        <dbReference type="Proteomes" id="UP000254848"/>
    </source>
</evidence>
<evidence type="ECO:0000259" key="11">
    <source>
        <dbReference type="PROSITE" id="PS50929"/>
    </source>
</evidence>
<feature type="transmembrane region" description="Helical" evidence="9">
    <location>
        <begin position="286"/>
        <end position="308"/>
    </location>
</feature>
<dbReference type="PROSITE" id="PS00211">
    <property type="entry name" value="ABC_TRANSPORTER_1"/>
    <property type="match status" value="1"/>
</dbReference>
<feature type="domain" description="Peptidase C39" evidence="12">
    <location>
        <begin position="26"/>
        <end position="145"/>
    </location>
</feature>
<dbReference type="InterPro" id="IPR003593">
    <property type="entry name" value="AAA+_ATPase"/>
</dbReference>
<keyword evidence="3" id="KW-1003">Cell membrane</keyword>
<dbReference type="PROSITE" id="PS50893">
    <property type="entry name" value="ABC_TRANSPORTER_2"/>
    <property type="match status" value="1"/>
</dbReference>
<feature type="transmembrane region" description="Helical" evidence="9">
    <location>
        <begin position="175"/>
        <end position="193"/>
    </location>
</feature>
<evidence type="ECO:0000256" key="6">
    <source>
        <dbReference type="ARBA" id="ARBA00022840"/>
    </source>
</evidence>
<dbReference type="InterPro" id="IPR036640">
    <property type="entry name" value="ABC1_TM_sf"/>
</dbReference>
<organism evidence="13 14">
    <name type="scientific">Enterobacillus tribolii</name>
    <dbReference type="NCBI Taxonomy" id="1487935"/>
    <lineage>
        <taxon>Bacteria</taxon>
        <taxon>Pseudomonadati</taxon>
        <taxon>Pseudomonadota</taxon>
        <taxon>Gammaproteobacteria</taxon>
        <taxon>Enterobacterales</taxon>
        <taxon>Hafniaceae</taxon>
        <taxon>Enterobacillus</taxon>
    </lineage>
</organism>
<dbReference type="InterPro" id="IPR005074">
    <property type="entry name" value="Peptidase_C39"/>
</dbReference>
<evidence type="ECO:0000256" key="8">
    <source>
        <dbReference type="ARBA" id="ARBA00023136"/>
    </source>
</evidence>
<dbReference type="GO" id="GO:0005886">
    <property type="term" value="C:plasma membrane"/>
    <property type="evidence" value="ECO:0007669"/>
    <property type="project" value="UniProtKB-SubCell"/>
</dbReference>
<evidence type="ECO:0000256" key="7">
    <source>
        <dbReference type="ARBA" id="ARBA00022989"/>
    </source>
</evidence>
<keyword evidence="5" id="KW-0547">Nucleotide-binding</keyword>
<reference evidence="13 14" key="1">
    <citation type="submission" date="2018-07" db="EMBL/GenBank/DDBJ databases">
        <title>Genomic Encyclopedia of Type Strains, Phase IV (KMG-IV): sequencing the most valuable type-strain genomes for metagenomic binning, comparative biology and taxonomic classification.</title>
        <authorList>
            <person name="Goeker M."/>
        </authorList>
    </citation>
    <scope>NUCLEOTIDE SEQUENCE [LARGE SCALE GENOMIC DNA]</scope>
    <source>
        <strain evidence="13 14">DSM 103736</strain>
    </source>
</reference>
<dbReference type="Proteomes" id="UP000254848">
    <property type="component" value="Unassembled WGS sequence"/>
</dbReference>
<evidence type="ECO:0000256" key="2">
    <source>
        <dbReference type="ARBA" id="ARBA00022448"/>
    </source>
</evidence>
<dbReference type="InterPro" id="IPR027417">
    <property type="entry name" value="P-loop_NTPase"/>
</dbReference>
<gene>
    <name evidence="13" type="ORF">C8D90_103287</name>
</gene>
<dbReference type="Gene3D" id="1.20.1560.10">
    <property type="entry name" value="ABC transporter type 1, transmembrane domain"/>
    <property type="match status" value="1"/>
</dbReference>
<evidence type="ECO:0000256" key="4">
    <source>
        <dbReference type="ARBA" id="ARBA00022692"/>
    </source>
</evidence>
<name>A0A370QUG1_9GAMM</name>
<dbReference type="Pfam" id="PF00005">
    <property type="entry name" value="ABC_tran"/>
    <property type="match status" value="1"/>
</dbReference>
<evidence type="ECO:0000259" key="12">
    <source>
        <dbReference type="PROSITE" id="PS50990"/>
    </source>
</evidence>
<dbReference type="InterPro" id="IPR003439">
    <property type="entry name" value="ABC_transporter-like_ATP-bd"/>
</dbReference>
<dbReference type="PROSITE" id="PS50990">
    <property type="entry name" value="PEPTIDASE_C39"/>
    <property type="match status" value="1"/>
</dbReference>
<dbReference type="PANTHER" id="PTHR24221">
    <property type="entry name" value="ATP-BINDING CASSETTE SUB-FAMILY B"/>
    <property type="match status" value="1"/>
</dbReference>
<feature type="domain" description="ABC transporter" evidence="10">
    <location>
        <begin position="492"/>
        <end position="709"/>
    </location>
</feature>
<accession>A0A370QUG1</accession>
<dbReference type="GO" id="GO:0005524">
    <property type="term" value="F:ATP binding"/>
    <property type="evidence" value="ECO:0007669"/>
    <property type="project" value="UniProtKB-KW"/>
</dbReference>
<keyword evidence="14" id="KW-1185">Reference proteome</keyword>
<dbReference type="SUPFAM" id="SSF52540">
    <property type="entry name" value="P-loop containing nucleoside triphosphate hydrolases"/>
    <property type="match status" value="1"/>
</dbReference>
<evidence type="ECO:0000256" key="9">
    <source>
        <dbReference type="SAM" id="Phobius"/>
    </source>
</evidence>
<proteinExistence type="predicted"/>
<dbReference type="Gene3D" id="3.90.70.10">
    <property type="entry name" value="Cysteine proteinases"/>
    <property type="match status" value="1"/>
</dbReference>
<feature type="transmembrane region" description="Helical" evidence="9">
    <location>
        <begin position="213"/>
        <end position="233"/>
    </location>
</feature>
<dbReference type="GO" id="GO:0008234">
    <property type="term" value="F:cysteine-type peptidase activity"/>
    <property type="evidence" value="ECO:0007669"/>
    <property type="project" value="InterPro"/>
</dbReference>
<dbReference type="InterPro" id="IPR039421">
    <property type="entry name" value="Type_1_exporter"/>
</dbReference>
<keyword evidence="8 9" id="KW-0472">Membrane</keyword>
<dbReference type="CDD" id="cd02419">
    <property type="entry name" value="Peptidase_C39C"/>
    <property type="match status" value="1"/>
</dbReference>
<evidence type="ECO:0000256" key="1">
    <source>
        <dbReference type="ARBA" id="ARBA00004651"/>
    </source>
</evidence>
<dbReference type="InterPro" id="IPR033838">
    <property type="entry name" value="CvaB_peptidase"/>
</dbReference>
<dbReference type="InterPro" id="IPR011527">
    <property type="entry name" value="ABC1_TM_dom"/>
</dbReference>
<dbReference type="RefSeq" id="WP_115458076.1">
    <property type="nucleotide sequence ID" value="NZ_QRAP01000003.1"/>
</dbReference>
<comment type="subcellular location">
    <subcellularLocation>
        <location evidence="1">Cell membrane</location>
        <topology evidence="1">Multi-pass membrane protein</topology>
    </subcellularLocation>
</comment>
<dbReference type="GO" id="GO:0016887">
    <property type="term" value="F:ATP hydrolysis activity"/>
    <property type="evidence" value="ECO:0007669"/>
    <property type="project" value="InterPro"/>
</dbReference>
<dbReference type="Pfam" id="PF00664">
    <property type="entry name" value="ABC_membrane"/>
    <property type="match status" value="1"/>
</dbReference>
<dbReference type="AlphaFoldDB" id="A0A370QUG1"/>
<dbReference type="PROSITE" id="PS50929">
    <property type="entry name" value="ABC_TM1F"/>
    <property type="match status" value="1"/>
</dbReference>
<feature type="transmembrane region" description="Helical" evidence="9">
    <location>
        <begin position="314"/>
        <end position="332"/>
    </location>
</feature>
<evidence type="ECO:0000256" key="3">
    <source>
        <dbReference type="ARBA" id="ARBA00022475"/>
    </source>
</evidence>
<keyword evidence="4 9" id="KW-0812">Transmembrane</keyword>
<evidence type="ECO:0000259" key="10">
    <source>
        <dbReference type="PROSITE" id="PS50893"/>
    </source>
</evidence>
<evidence type="ECO:0000256" key="5">
    <source>
        <dbReference type="ARBA" id="ARBA00022741"/>
    </source>
</evidence>
<dbReference type="CDD" id="cd18567">
    <property type="entry name" value="ABC_6TM_CvaB_RaxB_like"/>
    <property type="match status" value="1"/>
</dbReference>
<dbReference type="CDD" id="cd03246">
    <property type="entry name" value="ABCC_Protease_Secretion"/>
    <property type="match status" value="1"/>
</dbReference>
<dbReference type="PANTHER" id="PTHR24221:SF606">
    <property type="entry name" value="COLICIN V SECRETION-PROCESSING ATP-BINDING PROTEIN"/>
    <property type="match status" value="1"/>
</dbReference>
<sequence length="709" mass="78609">MDKATFTHLLESLNFGWRKRVPQILQTEAAECGLACLAMICRYFGMNIDLFNLRRRFGISSHGATLGVLIDIAAAVNLKSRALTLDLNEIGQLKTPCLLHWDLNHFVVLVAVRRNKFVLHDPAFGRRVVSEQEMSQHFTGVALELWPGSEFTRSGERSRLSLLGMMRHVDGLKGFLLKVFSLSLVIEAVNLLLPVGTQLVMDHVILAEDHDLLGLICIGLLFFILFRTFVSMLRAWLTLVMNSLVDVQWKAGLFDHLMRLPLAYFEKRKLGDIQSRFSSLETIRTTLTSSLVNSIIDGLMVIGVFVMMMLYGGWLVWVVLGFTLLYMGLRIFTYRHYRQASEEQIIKGAKANSHFMETLYGISTLKALGLAPTRAQQWLNLNIDTTNATIRLTKLDMVFGGMNTLIGMVDQIVILWLGASMVIDGQMTLGMFVAFNAYRGQFSDRAANLINMALGLKMLALHSDRLTDIVFTEPESAAVDSRVLPEGDALAFEVRDVAFRYDNLSAPVFSGLNMKVEPGESVAIVGPSGIGKTTLMKVMAGLLSPAQGEVLVNGMDISSIGVNNYRRSIACVLQDDKLFAGSIAENIAGFDAQKDQEWIIACAKHSSIHDEIMRMPMGYETLISELGGSLSGGQKQRLLIARALYRRPSLLFLDEATSHLDTVNESNINAAIAGMKITRIFIAHRLSTIESADRIVDLSPPVREAPVTG</sequence>
<dbReference type="FunFam" id="3.40.50.300:FF:000299">
    <property type="entry name" value="ABC transporter ATP-binding protein/permease"/>
    <property type="match status" value="1"/>
</dbReference>
<keyword evidence="6" id="KW-0067">ATP-binding</keyword>
<keyword evidence="7 9" id="KW-1133">Transmembrane helix</keyword>
<protein>
    <submittedName>
        <fullName evidence="13">Colicin V processing peptidase</fullName>
    </submittedName>
</protein>
<keyword evidence="2" id="KW-0813">Transport</keyword>
<evidence type="ECO:0000313" key="13">
    <source>
        <dbReference type="EMBL" id="RDK92894.1"/>
    </source>
</evidence>
<comment type="caution">
    <text evidence="13">The sequence shown here is derived from an EMBL/GenBank/DDBJ whole genome shotgun (WGS) entry which is preliminary data.</text>
</comment>
<dbReference type="GO" id="GO:0140359">
    <property type="term" value="F:ABC-type transporter activity"/>
    <property type="evidence" value="ECO:0007669"/>
    <property type="project" value="InterPro"/>
</dbReference>
<feature type="transmembrane region" description="Helical" evidence="9">
    <location>
        <begin position="412"/>
        <end position="435"/>
    </location>
</feature>
<dbReference type="GO" id="GO:0034040">
    <property type="term" value="F:ATPase-coupled lipid transmembrane transporter activity"/>
    <property type="evidence" value="ECO:0007669"/>
    <property type="project" value="TreeGrafter"/>
</dbReference>
<feature type="domain" description="ABC transmembrane type-1" evidence="11">
    <location>
        <begin position="179"/>
        <end position="458"/>
    </location>
</feature>